<sequence length="218" mass="24689">MSQKLLQFRFLTLFAMNVVLGTTLFLFVYGLYPHLVRPNFLIMVFCVFVPVSAISHFFISYLVAQQSYLVETESMVALFKYYLKATLAGIAFGIVVYLGARFMEGIFIFFSALLNSLRGSLSQVVLMLTFFIVTEIHSILWDLFACLKSIVLAGLFLSSWISFASTICIERSKKKILIGVIGVILSVFSFASFFSIIGSERTRLYFNTDLAVLRRIGY</sequence>
<dbReference type="EMBL" id="MFFY01000033">
    <property type="protein sequence ID" value="OGF31079.1"/>
    <property type="molecule type" value="Genomic_DNA"/>
</dbReference>
<evidence type="ECO:0000313" key="3">
    <source>
        <dbReference type="Proteomes" id="UP000176915"/>
    </source>
</evidence>
<evidence type="ECO:0000256" key="1">
    <source>
        <dbReference type="SAM" id="Phobius"/>
    </source>
</evidence>
<keyword evidence="1" id="KW-0812">Transmembrane</keyword>
<evidence type="ECO:0000313" key="2">
    <source>
        <dbReference type="EMBL" id="OGF31079.1"/>
    </source>
</evidence>
<feature type="transmembrane region" description="Helical" evidence="1">
    <location>
        <begin position="139"/>
        <end position="164"/>
    </location>
</feature>
<keyword evidence="1" id="KW-0472">Membrane</keyword>
<keyword evidence="1" id="KW-1133">Transmembrane helix</keyword>
<accession>A0A1F5SWR4</accession>
<feature type="transmembrane region" description="Helical" evidence="1">
    <location>
        <begin position="81"/>
        <end position="100"/>
    </location>
</feature>
<feature type="transmembrane region" description="Helical" evidence="1">
    <location>
        <begin position="107"/>
        <end position="133"/>
    </location>
</feature>
<name>A0A1F5SWR4_9BACT</name>
<dbReference type="Proteomes" id="UP000176915">
    <property type="component" value="Unassembled WGS sequence"/>
</dbReference>
<feature type="transmembrane region" description="Helical" evidence="1">
    <location>
        <begin position="176"/>
        <end position="197"/>
    </location>
</feature>
<reference evidence="2 3" key="1">
    <citation type="journal article" date="2016" name="Nat. Commun.">
        <title>Thousands of microbial genomes shed light on interconnected biogeochemical processes in an aquifer system.</title>
        <authorList>
            <person name="Anantharaman K."/>
            <person name="Brown C.T."/>
            <person name="Hug L.A."/>
            <person name="Sharon I."/>
            <person name="Castelle C.J."/>
            <person name="Probst A.J."/>
            <person name="Thomas B.C."/>
            <person name="Singh A."/>
            <person name="Wilkins M.J."/>
            <person name="Karaoz U."/>
            <person name="Brodie E.L."/>
            <person name="Williams K.H."/>
            <person name="Hubbard S.S."/>
            <person name="Banfield J.F."/>
        </authorList>
    </citation>
    <scope>NUCLEOTIDE SEQUENCE [LARGE SCALE GENOMIC DNA]</scope>
</reference>
<feature type="transmembrane region" description="Helical" evidence="1">
    <location>
        <begin position="40"/>
        <end position="61"/>
    </location>
</feature>
<proteinExistence type="predicted"/>
<dbReference type="AlphaFoldDB" id="A0A1F5SWR4"/>
<comment type="caution">
    <text evidence="2">The sequence shown here is derived from an EMBL/GenBank/DDBJ whole genome shotgun (WGS) entry which is preliminary data.</text>
</comment>
<protein>
    <submittedName>
        <fullName evidence="2">Uncharacterized protein</fullName>
    </submittedName>
</protein>
<gene>
    <name evidence="2" type="ORF">A3H09_01945</name>
</gene>
<feature type="transmembrane region" description="Helical" evidence="1">
    <location>
        <begin position="6"/>
        <end position="28"/>
    </location>
</feature>
<organism evidence="2 3">
    <name type="scientific">Candidatus Falkowbacteria bacterium RIFCSPLOWO2_12_FULL_45_13</name>
    <dbReference type="NCBI Taxonomy" id="1797991"/>
    <lineage>
        <taxon>Bacteria</taxon>
        <taxon>Candidatus Falkowiibacteriota</taxon>
    </lineage>
</organism>